<organism evidence="1 2">
    <name type="scientific">Streptomyces litmocidini</name>
    <dbReference type="NCBI Taxonomy" id="67318"/>
    <lineage>
        <taxon>Bacteria</taxon>
        <taxon>Bacillati</taxon>
        <taxon>Actinomycetota</taxon>
        <taxon>Actinomycetes</taxon>
        <taxon>Kitasatosporales</taxon>
        <taxon>Streptomycetaceae</taxon>
        <taxon>Streptomyces</taxon>
    </lineage>
</organism>
<protein>
    <submittedName>
        <fullName evidence="1">Uncharacterized protein</fullName>
    </submittedName>
</protein>
<accession>A0ABW7TYI5</accession>
<proteinExistence type="predicted"/>
<reference evidence="1 2" key="1">
    <citation type="submission" date="2024-10" db="EMBL/GenBank/DDBJ databases">
        <title>The Natural Products Discovery Center: Release of the First 8490 Sequenced Strains for Exploring Actinobacteria Biosynthetic Diversity.</title>
        <authorList>
            <person name="Kalkreuter E."/>
            <person name="Kautsar S.A."/>
            <person name="Yang D."/>
            <person name="Bader C.D."/>
            <person name="Teijaro C.N."/>
            <person name="Fluegel L."/>
            <person name="Davis C.M."/>
            <person name="Simpson J.R."/>
            <person name="Lauterbach L."/>
            <person name="Steele A.D."/>
            <person name="Gui C."/>
            <person name="Meng S."/>
            <person name="Li G."/>
            <person name="Viehrig K."/>
            <person name="Ye F."/>
            <person name="Su P."/>
            <person name="Kiefer A.F."/>
            <person name="Nichols A."/>
            <person name="Cepeda A.J."/>
            <person name="Yan W."/>
            <person name="Fan B."/>
            <person name="Jiang Y."/>
            <person name="Adhikari A."/>
            <person name="Zheng C.-J."/>
            <person name="Schuster L."/>
            <person name="Cowan T.M."/>
            <person name="Smanski M.J."/>
            <person name="Chevrette M.G."/>
            <person name="De Carvalho L.P.S."/>
            <person name="Shen B."/>
        </authorList>
    </citation>
    <scope>NUCLEOTIDE SEQUENCE [LARGE SCALE GENOMIC DNA]</scope>
    <source>
        <strain evidence="1 2">NPDC020602</strain>
    </source>
</reference>
<sequence length="65" mass="6968">MSGKGGRGGRECCHAADQSGLSRRYGGIRFEQGDLDARATGRACGESAWELARRHFDGTAQKDVP</sequence>
<gene>
    <name evidence="1" type="ORF">ACH407_02520</name>
</gene>
<dbReference type="EMBL" id="JBIRUI010000001">
    <property type="protein sequence ID" value="MFI1712447.1"/>
    <property type="molecule type" value="Genomic_DNA"/>
</dbReference>
<name>A0ABW7TYI5_9ACTN</name>
<evidence type="ECO:0000313" key="2">
    <source>
        <dbReference type="Proteomes" id="UP001611339"/>
    </source>
</evidence>
<dbReference type="RefSeq" id="WP_398706763.1">
    <property type="nucleotide sequence ID" value="NZ_JBIRUI010000001.1"/>
</dbReference>
<keyword evidence="2" id="KW-1185">Reference proteome</keyword>
<dbReference type="Proteomes" id="UP001611339">
    <property type="component" value="Unassembled WGS sequence"/>
</dbReference>
<dbReference type="Gene3D" id="1.10.606.20">
    <property type="match status" value="1"/>
</dbReference>
<comment type="caution">
    <text evidence="1">The sequence shown here is derived from an EMBL/GenBank/DDBJ whole genome shotgun (WGS) entry which is preliminary data.</text>
</comment>
<evidence type="ECO:0000313" key="1">
    <source>
        <dbReference type="EMBL" id="MFI1712447.1"/>
    </source>
</evidence>